<dbReference type="InterPro" id="IPR033462">
    <property type="entry name" value="Cache_3-Cache_2"/>
</dbReference>
<dbReference type="Pfam" id="PF17201">
    <property type="entry name" value="Cache_3-Cache_2"/>
    <property type="match status" value="1"/>
</dbReference>
<dbReference type="EMBL" id="JAHZSS010000024">
    <property type="protein sequence ID" value="MBW8192516.1"/>
    <property type="molecule type" value="Genomic_DNA"/>
</dbReference>
<dbReference type="SUPFAM" id="SSF103190">
    <property type="entry name" value="Sensory domain-like"/>
    <property type="match status" value="1"/>
</dbReference>
<sequence>MKRSMGSMIPLPIGRFFYCGSVMVQQILQLTSLQQLKLGLLALIMLCTVATAGMTFHQFHLSSNSSDNGKACPVPGQGSAEHALAYATTLDTVREQLTGWREHELVNLSPSQRRELVDGVEVNQLLINGVPVSANIEMVDRFLEATGSHATVFVREGSDFVRVATTLNKGDGTRAIGSFLGESHAGYQQLLEGHEFSNRVTLFGQSYIACYFPLLKNGEVYAVLFAGIPLQSIVQDIFSPLEDMGLGQGVKKTDIIRLM</sequence>
<keyword evidence="1" id="KW-1133">Transmembrane helix</keyword>
<organism evidence="3 4">
    <name type="scientific">Neiella holothuriorum</name>
    <dbReference type="NCBI Taxonomy" id="2870530"/>
    <lineage>
        <taxon>Bacteria</taxon>
        <taxon>Pseudomonadati</taxon>
        <taxon>Pseudomonadota</taxon>
        <taxon>Gammaproteobacteria</taxon>
        <taxon>Alteromonadales</taxon>
        <taxon>Echinimonadaceae</taxon>
        <taxon>Neiella</taxon>
    </lineage>
</organism>
<keyword evidence="1" id="KW-0472">Membrane</keyword>
<feature type="domain" description="Cache 3/Cache 2 fusion" evidence="2">
    <location>
        <begin position="112"/>
        <end position="248"/>
    </location>
</feature>
<comment type="caution">
    <text evidence="3">The sequence shown here is derived from an EMBL/GenBank/DDBJ whole genome shotgun (WGS) entry which is preliminary data.</text>
</comment>
<gene>
    <name evidence="3" type="ORF">K0504_15865</name>
</gene>
<evidence type="ECO:0000256" key="1">
    <source>
        <dbReference type="SAM" id="Phobius"/>
    </source>
</evidence>
<dbReference type="InterPro" id="IPR029151">
    <property type="entry name" value="Sensor-like_sf"/>
</dbReference>
<name>A0ABS7EJJ2_9GAMM</name>
<protein>
    <submittedName>
        <fullName evidence="3">Cache 3/Cache 2 fusion domain-containing protein</fullName>
    </submittedName>
</protein>
<evidence type="ECO:0000259" key="2">
    <source>
        <dbReference type="Pfam" id="PF17201"/>
    </source>
</evidence>
<evidence type="ECO:0000313" key="3">
    <source>
        <dbReference type="EMBL" id="MBW8192516.1"/>
    </source>
</evidence>
<keyword evidence="4" id="KW-1185">Reference proteome</keyword>
<accession>A0ABS7EJJ2</accession>
<feature type="transmembrane region" description="Helical" evidence="1">
    <location>
        <begin position="38"/>
        <end position="56"/>
    </location>
</feature>
<reference evidence="3" key="1">
    <citation type="submission" date="2021-07" db="EMBL/GenBank/DDBJ databases">
        <title>Neiella marina sp. nov., isolated from the intestinal content of sea cucumber Apostichopus japonicus.</title>
        <authorList>
            <person name="Bai X."/>
        </authorList>
    </citation>
    <scope>NUCLEOTIDE SEQUENCE</scope>
    <source>
        <strain evidence="3">126</strain>
    </source>
</reference>
<proteinExistence type="predicted"/>
<keyword evidence="1" id="KW-0812">Transmembrane</keyword>
<dbReference type="Proteomes" id="UP001166251">
    <property type="component" value="Unassembled WGS sequence"/>
</dbReference>
<evidence type="ECO:0000313" key="4">
    <source>
        <dbReference type="Proteomes" id="UP001166251"/>
    </source>
</evidence>
<dbReference type="RefSeq" id="WP_220105140.1">
    <property type="nucleotide sequence ID" value="NZ_JAHZSS010000024.1"/>
</dbReference>